<dbReference type="Pfam" id="PF18856">
    <property type="entry name" value="baeRF_family12"/>
    <property type="match status" value="1"/>
</dbReference>
<accession>A0A271L8P4</accession>
<feature type="region of interest" description="Disordered" evidence="1">
    <location>
        <begin position="42"/>
        <end position="72"/>
    </location>
</feature>
<dbReference type="Proteomes" id="UP000216442">
    <property type="component" value="Unassembled WGS sequence"/>
</dbReference>
<evidence type="ECO:0000313" key="2">
    <source>
        <dbReference type="EMBL" id="PAQ04489.1"/>
    </source>
</evidence>
<dbReference type="EMBL" id="NPKJ01000077">
    <property type="protein sequence ID" value="PAQ04489.1"/>
    <property type="molecule type" value="Genomic_DNA"/>
</dbReference>
<protein>
    <submittedName>
        <fullName evidence="2">Host attachment protein</fullName>
    </submittedName>
</protein>
<evidence type="ECO:0000313" key="3">
    <source>
        <dbReference type="Proteomes" id="UP000216442"/>
    </source>
</evidence>
<comment type="caution">
    <text evidence="2">The sequence shown here is derived from an EMBL/GenBank/DDBJ whole genome shotgun (WGS) entry which is preliminary data.</text>
</comment>
<organism evidence="2 3">
    <name type="scientific">Mesorhizobium temperatum</name>
    <dbReference type="NCBI Taxonomy" id="241416"/>
    <lineage>
        <taxon>Bacteria</taxon>
        <taxon>Pseudomonadati</taxon>
        <taxon>Pseudomonadota</taxon>
        <taxon>Alphaproteobacteria</taxon>
        <taxon>Hyphomicrobiales</taxon>
        <taxon>Phyllobacteriaceae</taxon>
        <taxon>Mesorhizobium</taxon>
    </lineage>
</organism>
<dbReference type="InterPro" id="IPR041374">
    <property type="entry name" value="BaeRF_family12"/>
</dbReference>
<proteinExistence type="predicted"/>
<keyword evidence="3" id="KW-1185">Reference proteome</keyword>
<dbReference type="OrthoDB" id="9812459at2"/>
<evidence type="ECO:0000256" key="1">
    <source>
        <dbReference type="SAM" id="MobiDB-lite"/>
    </source>
</evidence>
<dbReference type="AlphaFoldDB" id="A0A271L8P4"/>
<reference evidence="2 3" key="1">
    <citation type="submission" date="2017-08" db="EMBL/GenBank/DDBJ databases">
        <title>Mesorhizobium wenxinae sp. nov., a novel rhizobial species isolated from root nodules of chickpea (Cicer arietinum L.).</title>
        <authorList>
            <person name="Zhang J."/>
        </authorList>
    </citation>
    <scope>NUCLEOTIDE SEQUENCE [LARGE SCALE GENOMIC DNA]</scope>
    <source>
        <strain evidence="2 3">SDW018</strain>
    </source>
</reference>
<dbReference type="RefSeq" id="WP_095488474.1">
    <property type="nucleotide sequence ID" value="NZ_NPKJ01000077.1"/>
</dbReference>
<sequence>MNNLKLKRGLWIVVADGEKALFLENRGDTQYPDLQVVQEMEQANPATREQGSDRPGRYSDGPSVHRSAVEDTDWHRLGKERFADEIAERLYKLAHRGAFKEMVLIAPPQVLGDMRRKLHKEVAEKITVEIPKTLTNHTIVDIENLLQAA</sequence>
<gene>
    <name evidence="2" type="ORF">CIT26_35135</name>
</gene>
<name>A0A271L8P4_9HYPH</name>